<dbReference type="AlphaFoldDB" id="A0A165ETY5"/>
<evidence type="ECO:0000259" key="1">
    <source>
        <dbReference type="PROSITE" id="PS50181"/>
    </source>
</evidence>
<dbReference type="InterPro" id="IPR036047">
    <property type="entry name" value="F-box-like_dom_sf"/>
</dbReference>
<dbReference type="SUPFAM" id="SSF81383">
    <property type="entry name" value="F-box domain"/>
    <property type="match status" value="1"/>
</dbReference>
<accession>A0A165ETY5</accession>
<dbReference type="InterPro" id="IPR001810">
    <property type="entry name" value="F-box_dom"/>
</dbReference>
<evidence type="ECO:0000313" key="2">
    <source>
        <dbReference type="EMBL" id="KZV87676.1"/>
    </source>
</evidence>
<dbReference type="PROSITE" id="PS50181">
    <property type="entry name" value="FBOX"/>
    <property type="match status" value="1"/>
</dbReference>
<dbReference type="Proteomes" id="UP000077266">
    <property type="component" value="Unassembled WGS sequence"/>
</dbReference>
<gene>
    <name evidence="2" type="ORF">EXIGLDRAFT_839780</name>
</gene>
<dbReference type="SMART" id="SM00256">
    <property type="entry name" value="FBOX"/>
    <property type="match status" value="1"/>
</dbReference>
<sequence length="512" mass="58302">MTTTLTSQQRDGIYAYVANILSESLNETRHPREVVALMSELTSVAQKAMSDVVEKWNLKARSVLCRLPPELLAQCFSWLVPRERAKVTTVSRYFRSVALAHPSLWAQIDFVSTTPRLEESLALLLERSGRAPLDVNVYSWSTGVTSLLAPQMPRIRTLTVNTTRSTSWIFEHPASLLEVLNIPERGDRDWLLTTLPPSTWAPPLRRLELPSVFILPEAGGPYNRVTHFSGYMTTTGRRDGPANTDAHTLFDVFPYLETLKLFFRNEDETTIEHMPNSPTPRTLMHLTLHADGDGSVIAPTLTLWRGHPFRTVHLFCRRTQLVTPILDHMRSVAPGPWHLELSGSARCIIKTETERVYNLYRDGDRVRFIHFRDDFDSLASITIPAHGVQDQLIETLRLPELHSITLRGPFPSTLFSLFSEGKLCVPRLQTLRLEPETLFDDKAGEEAEMKNCSRFGQGFLWCISLDDGVRLSKLPRLVLSTTVSQYVREKYWDWIYQRAVSVSIEGDLLYKA</sequence>
<protein>
    <recommendedName>
        <fullName evidence="1">F-box domain-containing protein</fullName>
    </recommendedName>
</protein>
<organism evidence="2 3">
    <name type="scientific">Exidia glandulosa HHB12029</name>
    <dbReference type="NCBI Taxonomy" id="1314781"/>
    <lineage>
        <taxon>Eukaryota</taxon>
        <taxon>Fungi</taxon>
        <taxon>Dikarya</taxon>
        <taxon>Basidiomycota</taxon>
        <taxon>Agaricomycotina</taxon>
        <taxon>Agaricomycetes</taxon>
        <taxon>Auriculariales</taxon>
        <taxon>Exidiaceae</taxon>
        <taxon>Exidia</taxon>
    </lineage>
</organism>
<keyword evidence="3" id="KW-1185">Reference proteome</keyword>
<proteinExistence type="predicted"/>
<dbReference type="Pfam" id="PF12937">
    <property type="entry name" value="F-box-like"/>
    <property type="match status" value="1"/>
</dbReference>
<dbReference type="InParanoid" id="A0A165ETY5"/>
<name>A0A165ETY5_EXIGL</name>
<reference evidence="2 3" key="1">
    <citation type="journal article" date="2016" name="Mol. Biol. Evol.">
        <title>Comparative Genomics of Early-Diverging Mushroom-Forming Fungi Provides Insights into the Origins of Lignocellulose Decay Capabilities.</title>
        <authorList>
            <person name="Nagy L.G."/>
            <person name="Riley R."/>
            <person name="Tritt A."/>
            <person name="Adam C."/>
            <person name="Daum C."/>
            <person name="Floudas D."/>
            <person name="Sun H."/>
            <person name="Yadav J.S."/>
            <person name="Pangilinan J."/>
            <person name="Larsson K.H."/>
            <person name="Matsuura K."/>
            <person name="Barry K."/>
            <person name="Labutti K."/>
            <person name="Kuo R."/>
            <person name="Ohm R.A."/>
            <person name="Bhattacharya S.S."/>
            <person name="Shirouzu T."/>
            <person name="Yoshinaga Y."/>
            <person name="Martin F.M."/>
            <person name="Grigoriev I.V."/>
            <person name="Hibbett D.S."/>
        </authorList>
    </citation>
    <scope>NUCLEOTIDE SEQUENCE [LARGE SCALE GENOMIC DNA]</scope>
    <source>
        <strain evidence="2 3">HHB12029</strain>
    </source>
</reference>
<dbReference type="EMBL" id="KV426118">
    <property type="protein sequence ID" value="KZV87676.1"/>
    <property type="molecule type" value="Genomic_DNA"/>
</dbReference>
<dbReference type="Gene3D" id="1.20.1280.50">
    <property type="match status" value="1"/>
</dbReference>
<evidence type="ECO:0000313" key="3">
    <source>
        <dbReference type="Proteomes" id="UP000077266"/>
    </source>
</evidence>
<dbReference type="OrthoDB" id="2884925at2759"/>
<feature type="domain" description="F-box" evidence="1">
    <location>
        <begin position="61"/>
        <end position="108"/>
    </location>
</feature>